<reference evidence="2" key="1">
    <citation type="submission" date="2019-08" db="EMBL/GenBank/DDBJ databases">
        <authorList>
            <person name="Kucharzyk K."/>
            <person name="Murdoch R.W."/>
            <person name="Higgins S."/>
            <person name="Loffler F."/>
        </authorList>
    </citation>
    <scope>NUCLEOTIDE SEQUENCE</scope>
</reference>
<proteinExistence type="predicted"/>
<protein>
    <recommendedName>
        <fullName evidence="1">Peptidase M16 C-terminal domain-containing protein</fullName>
    </recommendedName>
</protein>
<accession>A0A645CMS6</accession>
<evidence type="ECO:0000259" key="1">
    <source>
        <dbReference type="Pfam" id="PF05193"/>
    </source>
</evidence>
<sequence length="193" mass="20985">MTPLPKTLRHTARPEALRITDAMDVTQGKLGMGFACGSDDFSALLMGNTLFGGSSNSKLFMNVREKLSLCYYASSQLHREKGVITVSSGIEFENFQQAYGEILIQLKAVQDGALDDWELEGARSTLCNAYATIGDSQGKLENFWLGRMASGREDTPEELAAGVRAVTPERIREAMGSVSLDTVYFLKGEEAGA</sequence>
<feature type="domain" description="Peptidase M16 C-terminal" evidence="1">
    <location>
        <begin position="21"/>
        <end position="126"/>
    </location>
</feature>
<dbReference type="EMBL" id="VSSQ01028369">
    <property type="protein sequence ID" value="MPM78072.1"/>
    <property type="molecule type" value="Genomic_DNA"/>
</dbReference>
<evidence type="ECO:0000313" key="2">
    <source>
        <dbReference type="EMBL" id="MPM78072.1"/>
    </source>
</evidence>
<gene>
    <name evidence="2" type="ORF">SDC9_125082</name>
</gene>
<dbReference type="GO" id="GO:0046872">
    <property type="term" value="F:metal ion binding"/>
    <property type="evidence" value="ECO:0007669"/>
    <property type="project" value="InterPro"/>
</dbReference>
<name>A0A645CMS6_9ZZZZ</name>
<dbReference type="Gene3D" id="3.30.830.10">
    <property type="entry name" value="Metalloenzyme, LuxS/M16 peptidase-like"/>
    <property type="match status" value="1"/>
</dbReference>
<dbReference type="InterPro" id="IPR007863">
    <property type="entry name" value="Peptidase_M16_C"/>
</dbReference>
<dbReference type="SUPFAM" id="SSF63411">
    <property type="entry name" value="LuxS/MPP-like metallohydrolase"/>
    <property type="match status" value="1"/>
</dbReference>
<dbReference type="AlphaFoldDB" id="A0A645CMS6"/>
<organism evidence="2">
    <name type="scientific">bioreactor metagenome</name>
    <dbReference type="NCBI Taxonomy" id="1076179"/>
    <lineage>
        <taxon>unclassified sequences</taxon>
        <taxon>metagenomes</taxon>
        <taxon>ecological metagenomes</taxon>
    </lineage>
</organism>
<comment type="caution">
    <text evidence="2">The sequence shown here is derived from an EMBL/GenBank/DDBJ whole genome shotgun (WGS) entry which is preliminary data.</text>
</comment>
<dbReference type="Pfam" id="PF05193">
    <property type="entry name" value="Peptidase_M16_C"/>
    <property type="match status" value="1"/>
</dbReference>
<dbReference type="InterPro" id="IPR011249">
    <property type="entry name" value="Metalloenz_LuxS/M16"/>
</dbReference>